<evidence type="ECO:0000313" key="2">
    <source>
        <dbReference type="Proteomes" id="UP000002424"/>
    </source>
</evidence>
<protein>
    <recommendedName>
        <fullName evidence="3">Phage-associated protein, BcepMu gp16 family</fullName>
    </recommendedName>
</protein>
<dbReference type="EnsemblBacteria" id="ACO79872">
    <property type="protein sequence ID" value="ACO79872"/>
    <property type="gene ID" value="Avin_37270"/>
</dbReference>
<sequence length="87" mass="9953">MNKRQIHARLIERGSNFRQFALSHGYEPRTVTQAVERWAESESLPRGRLTFRILRELSLEIGGEVIPGILGEAEDDRRPAPSTTPQR</sequence>
<dbReference type="OrthoDB" id="6627061at2"/>
<dbReference type="KEGG" id="avn:Avin_37270"/>
<gene>
    <name evidence="1" type="ordered locus">Avin_37270</name>
</gene>
<dbReference type="GeneID" id="88186705"/>
<proteinExistence type="predicted"/>
<dbReference type="AlphaFoldDB" id="C1DRZ7"/>
<accession>C1DRZ7</accession>
<dbReference type="HOGENOM" id="CLU_2682176_0_0_6"/>
<organism evidence="1 2">
    <name type="scientific">Azotobacter vinelandii (strain DJ / ATCC BAA-1303)</name>
    <dbReference type="NCBI Taxonomy" id="322710"/>
    <lineage>
        <taxon>Bacteria</taxon>
        <taxon>Pseudomonadati</taxon>
        <taxon>Pseudomonadota</taxon>
        <taxon>Gammaproteobacteria</taxon>
        <taxon>Pseudomonadales</taxon>
        <taxon>Pseudomonadaceae</taxon>
        <taxon>Azotobacter</taxon>
    </lineage>
</organism>
<dbReference type="Proteomes" id="UP000002424">
    <property type="component" value="Chromosome"/>
</dbReference>
<evidence type="ECO:0008006" key="3">
    <source>
        <dbReference type="Google" id="ProtNLM"/>
    </source>
</evidence>
<name>C1DRZ7_AZOVD</name>
<dbReference type="InterPro" id="IPR010982">
    <property type="entry name" value="Lambda_DNA-bd_dom_sf"/>
</dbReference>
<keyword evidence="2" id="KW-1185">Reference proteome</keyword>
<dbReference type="GO" id="GO:0003677">
    <property type="term" value="F:DNA binding"/>
    <property type="evidence" value="ECO:0007669"/>
    <property type="project" value="InterPro"/>
</dbReference>
<dbReference type="RefSeq" id="WP_012702247.1">
    <property type="nucleotide sequence ID" value="NC_012560.1"/>
</dbReference>
<dbReference type="EMBL" id="CP001157">
    <property type="protein sequence ID" value="ACO79872.1"/>
    <property type="molecule type" value="Genomic_DNA"/>
</dbReference>
<dbReference type="Gene3D" id="1.10.260.40">
    <property type="entry name" value="lambda repressor-like DNA-binding domains"/>
    <property type="match status" value="1"/>
</dbReference>
<evidence type="ECO:0000313" key="1">
    <source>
        <dbReference type="EMBL" id="ACO79872.1"/>
    </source>
</evidence>
<reference evidence="1 2" key="1">
    <citation type="journal article" date="2009" name="J. Bacteriol.">
        <title>Genome sequence of Azotobacter vinelandii, an obligate aerobe specialized to support diverse anaerobic metabolic processes.</title>
        <authorList>
            <person name="Setubal J.C."/>
            <person name="dos Santos P."/>
            <person name="Goldman B.S."/>
            <person name="Ertesvag H."/>
            <person name="Espin G."/>
            <person name="Rubio L.M."/>
            <person name="Valla S."/>
            <person name="Almeida N.F."/>
            <person name="Balasubramanian D."/>
            <person name="Cromes L."/>
            <person name="Curatti L."/>
            <person name="Du Z."/>
            <person name="Godsy E."/>
            <person name="Goodner B."/>
            <person name="Hellner-Burris K."/>
            <person name="Hernandez J.A."/>
            <person name="Houmiel K."/>
            <person name="Imperial J."/>
            <person name="Kennedy C."/>
            <person name="Larson T.J."/>
            <person name="Latreille P."/>
            <person name="Ligon L.S."/>
            <person name="Lu J."/>
            <person name="Maerk M."/>
            <person name="Miller N.M."/>
            <person name="Norton S."/>
            <person name="O'Carroll I.P."/>
            <person name="Paulsen I."/>
            <person name="Raulfs E.C."/>
            <person name="Roemer R."/>
            <person name="Rosser J."/>
            <person name="Segura D."/>
            <person name="Slater S."/>
            <person name="Stricklin S.L."/>
            <person name="Studholme D.J."/>
            <person name="Sun J."/>
            <person name="Viana C.J."/>
            <person name="Wallin E."/>
            <person name="Wang B."/>
            <person name="Wheeler C."/>
            <person name="Zhu H."/>
            <person name="Dean D.R."/>
            <person name="Dixon R."/>
            <person name="Wood D."/>
        </authorList>
    </citation>
    <scope>NUCLEOTIDE SEQUENCE [LARGE SCALE GENOMIC DNA]</scope>
    <source>
        <strain evidence="2">DJ / ATCC BAA-1303</strain>
    </source>
</reference>